<dbReference type="AlphaFoldDB" id="A0A0D8XM09"/>
<protein>
    <submittedName>
        <fullName evidence="2">Uncharacterized protein</fullName>
    </submittedName>
</protein>
<dbReference type="EMBL" id="KN716400">
    <property type="protein sequence ID" value="KJH45580.1"/>
    <property type="molecule type" value="Genomic_DNA"/>
</dbReference>
<feature type="compositionally biased region" description="Polar residues" evidence="1">
    <location>
        <begin position="47"/>
        <end position="67"/>
    </location>
</feature>
<feature type="compositionally biased region" description="Basic residues" evidence="1">
    <location>
        <begin position="31"/>
        <end position="41"/>
    </location>
</feature>
<dbReference type="OrthoDB" id="5804675at2759"/>
<organism evidence="2 3">
    <name type="scientific">Dictyocaulus viviparus</name>
    <name type="common">Bovine lungworm</name>
    <dbReference type="NCBI Taxonomy" id="29172"/>
    <lineage>
        <taxon>Eukaryota</taxon>
        <taxon>Metazoa</taxon>
        <taxon>Ecdysozoa</taxon>
        <taxon>Nematoda</taxon>
        <taxon>Chromadorea</taxon>
        <taxon>Rhabditida</taxon>
        <taxon>Rhabditina</taxon>
        <taxon>Rhabditomorpha</taxon>
        <taxon>Strongyloidea</taxon>
        <taxon>Metastrongylidae</taxon>
        <taxon>Dictyocaulus</taxon>
    </lineage>
</organism>
<evidence type="ECO:0000256" key="1">
    <source>
        <dbReference type="SAM" id="MobiDB-lite"/>
    </source>
</evidence>
<name>A0A0D8XM09_DICVI</name>
<reference evidence="2 3" key="1">
    <citation type="submission" date="2013-11" db="EMBL/GenBank/DDBJ databases">
        <title>Draft genome of the bovine lungworm Dictyocaulus viviparus.</title>
        <authorList>
            <person name="Mitreva M."/>
        </authorList>
    </citation>
    <scope>NUCLEOTIDE SEQUENCE [LARGE SCALE GENOMIC DNA]</scope>
    <source>
        <strain evidence="2 3">HannoverDv2000</strain>
    </source>
</reference>
<evidence type="ECO:0000313" key="2">
    <source>
        <dbReference type="EMBL" id="KJH45580.1"/>
    </source>
</evidence>
<gene>
    <name evidence="2" type="ORF">DICVIV_08384</name>
</gene>
<evidence type="ECO:0000313" key="3">
    <source>
        <dbReference type="Proteomes" id="UP000053766"/>
    </source>
</evidence>
<sequence>MTNSTTRSVCLIESAIDRLIEYGDRIHAVSHKYHPDQRRRKYDTSRHTSGASPQSAPVTIPRTSDSSSFTTGTVGDSVFYMSSFPVNINLKSLQVTQTSRGLESHSINTRSCATEKETVSSFLYKVTKGGRKCTIPGKVCNKALTPLFTVCHRLKCMAQRNSPFNIDDITDIKRMVFESDSIS</sequence>
<keyword evidence="3" id="KW-1185">Reference proteome</keyword>
<reference evidence="3" key="2">
    <citation type="journal article" date="2016" name="Sci. Rep.">
        <title>Dictyocaulus viviparus genome, variome and transcriptome elucidate lungworm biology and support future intervention.</title>
        <authorList>
            <person name="McNulty S.N."/>
            <person name="Strube C."/>
            <person name="Rosa B.A."/>
            <person name="Martin J.C."/>
            <person name="Tyagi R."/>
            <person name="Choi Y.J."/>
            <person name="Wang Q."/>
            <person name="Hallsworth Pepin K."/>
            <person name="Zhang X."/>
            <person name="Ozersky P."/>
            <person name="Wilson R.K."/>
            <person name="Sternberg P.W."/>
            <person name="Gasser R.B."/>
            <person name="Mitreva M."/>
        </authorList>
    </citation>
    <scope>NUCLEOTIDE SEQUENCE [LARGE SCALE GENOMIC DNA]</scope>
    <source>
        <strain evidence="3">HannoverDv2000</strain>
    </source>
</reference>
<accession>A0A0D8XM09</accession>
<feature type="region of interest" description="Disordered" evidence="1">
    <location>
        <begin position="31"/>
        <end position="67"/>
    </location>
</feature>
<dbReference type="Proteomes" id="UP000053766">
    <property type="component" value="Unassembled WGS sequence"/>
</dbReference>
<proteinExistence type="predicted"/>